<evidence type="ECO:0000313" key="1">
    <source>
        <dbReference type="EMBL" id="MCU4752465.1"/>
    </source>
</evidence>
<organism evidence="1 2">
    <name type="scientific">Natronosalvus hydrolyticus</name>
    <dbReference type="NCBI Taxonomy" id="2979988"/>
    <lineage>
        <taxon>Archaea</taxon>
        <taxon>Methanobacteriati</taxon>
        <taxon>Methanobacteriota</taxon>
        <taxon>Stenosarchaea group</taxon>
        <taxon>Halobacteria</taxon>
        <taxon>Halobacteriales</taxon>
        <taxon>Natrialbaceae</taxon>
        <taxon>Natronosalvus</taxon>
    </lineage>
</organism>
<dbReference type="Proteomes" id="UP001321047">
    <property type="component" value="Unassembled WGS sequence"/>
</dbReference>
<gene>
    <name evidence="1" type="ORF">OB919_10775</name>
</gene>
<name>A0AAP2Z926_9EURY</name>
<dbReference type="Pfam" id="PF06510">
    <property type="entry name" value="DUF1102"/>
    <property type="match status" value="1"/>
</dbReference>
<keyword evidence="2" id="KW-1185">Reference proteome</keyword>
<evidence type="ECO:0000313" key="2">
    <source>
        <dbReference type="Proteomes" id="UP001321047"/>
    </source>
</evidence>
<dbReference type="GeneID" id="73531972"/>
<sequence>MDRRKFLVGVGSASLGGSALLGTGAFSRVESNRAVTIQVAEDPDAYLGLDECETLHGDNYVELDDNGHLYVDISENPNGGEGVNSNSRTWFHNVFQICNQGKEDACVWIHQDDNWPVVESGPYEGEPRVDFYLEDDDEASILGTENATAVELGECYCIGIRTNTHGINANDEAALLDELEDTITLVADVECPDPDVPPECVEPKEATWDEIGERDEAGGPVIVMGLDSELAPGRDGHGPPEEHAEMVASLLDDVTNGQDGILVLGGYPNSYSNIIDYWEGDVGKDPQVDEVVDFVYEEDEMETVDFDNYAMLGVVSGDDQLGWGSGNGLTNSQNEVLIDRSDDIADFVNAGGGLLVKTQDGLDDPAGFLGPLGQFDGMFGIDGAGYGDAPGTIEITEAGEELGLDAEADGSGMNNWESWCCWHDVYTEYPDFLEVLAWNTDSTSAGEGHAAALGGDQVQVPREVALSITGVDALGDGQSSSYEVELENQGGETIEGGFEIDVISGDVSIDHQLPDGELELGSGEDETWEDGLELTADGPGLLEVEVAFTDEDGEELVSVEVDIESVSEEPGIC</sequence>
<protein>
    <submittedName>
        <fullName evidence="1">DUF1102 domain-containing protein</fullName>
    </submittedName>
</protein>
<comment type="caution">
    <text evidence="1">The sequence shown here is derived from an EMBL/GenBank/DDBJ whole genome shotgun (WGS) entry which is preliminary data.</text>
</comment>
<dbReference type="EMBL" id="JAOPJZ010000007">
    <property type="protein sequence ID" value="MCU4752465.1"/>
    <property type="molecule type" value="Genomic_DNA"/>
</dbReference>
<proteinExistence type="predicted"/>
<dbReference type="AlphaFoldDB" id="A0AAP2Z926"/>
<reference evidence="1 2" key="1">
    <citation type="submission" date="2022-09" db="EMBL/GenBank/DDBJ databases">
        <title>Enrichment on poylsaccharides allowed isolation of novel metabolic and taxonomic groups of Haloarchaea.</title>
        <authorList>
            <person name="Sorokin D.Y."/>
            <person name="Elcheninov A.G."/>
            <person name="Khizhniak T.V."/>
            <person name="Kolganova T.V."/>
            <person name="Kublanov I.V."/>
        </authorList>
    </citation>
    <scope>NUCLEOTIDE SEQUENCE [LARGE SCALE GENOMIC DNA]</scope>
    <source>
        <strain evidence="1 2">AArc-curdl1</strain>
    </source>
</reference>
<accession>A0AAP2Z926</accession>
<dbReference type="InterPro" id="IPR009482">
    <property type="entry name" value="DUF1102"/>
</dbReference>
<dbReference type="RefSeq" id="WP_254808224.1">
    <property type="nucleotide sequence ID" value="NZ_JAOPJZ010000007.1"/>
</dbReference>